<evidence type="ECO:0000313" key="1">
    <source>
        <dbReference type="EMBL" id="SHF86415.1"/>
    </source>
</evidence>
<organism evidence="1 2">
    <name type="scientific">Cnuella takakiae</name>
    <dbReference type="NCBI Taxonomy" id="1302690"/>
    <lineage>
        <taxon>Bacteria</taxon>
        <taxon>Pseudomonadati</taxon>
        <taxon>Bacteroidota</taxon>
        <taxon>Chitinophagia</taxon>
        <taxon>Chitinophagales</taxon>
        <taxon>Chitinophagaceae</taxon>
        <taxon>Cnuella</taxon>
    </lineage>
</organism>
<dbReference type="OrthoDB" id="285993at2"/>
<keyword evidence="2" id="KW-1185">Reference proteome</keyword>
<protein>
    <submittedName>
        <fullName evidence="1">Four helix bundle protein</fullName>
    </submittedName>
</protein>
<dbReference type="RefSeq" id="WP_073045251.1">
    <property type="nucleotide sequence ID" value="NZ_FQUO01000013.1"/>
</dbReference>
<dbReference type="InterPro" id="IPR012657">
    <property type="entry name" value="23S_rRNA-intervening_sequence"/>
</dbReference>
<dbReference type="PANTHER" id="PTHR38471:SF2">
    <property type="entry name" value="FOUR HELIX BUNDLE PROTEIN"/>
    <property type="match status" value="1"/>
</dbReference>
<reference evidence="1 2" key="1">
    <citation type="submission" date="2016-11" db="EMBL/GenBank/DDBJ databases">
        <authorList>
            <person name="Jaros S."/>
            <person name="Januszkiewicz K."/>
            <person name="Wedrychowicz H."/>
        </authorList>
    </citation>
    <scope>NUCLEOTIDE SEQUENCE [LARGE SCALE GENOMIC DNA]</scope>
    <source>
        <strain evidence="1 2">DSM 26897</strain>
    </source>
</reference>
<dbReference type="PIRSF" id="PIRSF035652">
    <property type="entry name" value="CHP02436"/>
    <property type="match status" value="1"/>
</dbReference>
<dbReference type="EMBL" id="FQUO01000013">
    <property type="protein sequence ID" value="SHF86415.1"/>
    <property type="molecule type" value="Genomic_DNA"/>
</dbReference>
<dbReference type="Proteomes" id="UP000184368">
    <property type="component" value="Unassembled WGS sequence"/>
</dbReference>
<dbReference type="STRING" id="1302690.BUE76_02945"/>
<dbReference type="Gene3D" id="1.20.1440.60">
    <property type="entry name" value="23S rRNA-intervening sequence"/>
    <property type="match status" value="1"/>
</dbReference>
<evidence type="ECO:0000313" key="2">
    <source>
        <dbReference type="Proteomes" id="UP000184368"/>
    </source>
</evidence>
<dbReference type="AlphaFoldDB" id="A0A1M5F4M9"/>
<accession>A0A1M5F4M9</accession>
<proteinExistence type="predicted"/>
<sequence>MYTTSLLQRTFQFAVAVAKAMQLLQHDIINKVFIHQLVKASSSVGANYRATQRAKSTNDFLNKLKIVEEEADKCIFFLDLIQELNPAHASLLQPLKQEATEILKMIVTAINKIRQQKK</sequence>
<dbReference type="Pfam" id="PF05635">
    <property type="entry name" value="23S_rRNA_IVP"/>
    <property type="match status" value="1"/>
</dbReference>
<dbReference type="PANTHER" id="PTHR38471">
    <property type="entry name" value="FOUR HELIX BUNDLE PROTEIN"/>
    <property type="match status" value="1"/>
</dbReference>
<name>A0A1M5F4M9_9BACT</name>
<dbReference type="NCBIfam" id="TIGR02436">
    <property type="entry name" value="four helix bundle protein"/>
    <property type="match status" value="1"/>
</dbReference>
<gene>
    <name evidence="1" type="ORF">SAMN05444008_11336</name>
</gene>
<dbReference type="InterPro" id="IPR036583">
    <property type="entry name" value="23S_rRNA_IVS_sf"/>
</dbReference>
<dbReference type="SUPFAM" id="SSF158446">
    <property type="entry name" value="IVS-encoded protein-like"/>
    <property type="match status" value="1"/>
</dbReference>